<reference evidence="4" key="1">
    <citation type="submission" date="2017-02" db="UniProtKB">
        <authorList>
            <consortium name="WormBaseParasite"/>
        </authorList>
    </citation>
    <scope>IDENTIFICATION</scope>
</reference>
<evidence type="ECO:0000313" key="3">
    <source>
        <dbReference type="Proteomes" id="UP000267027"/>
    </source>
</evidence>
<proteinExistence type="predicted"/>
<gene>
    <name evidence="2" type="ORF">ACOC_LOCUS12741</name>
</gene>
<reference evidence="2 3" key="2">
    <citation type="submission" date="2018-11" db="EMBL/GenBank/DDBJ databases">
        <authorList>
            <consortium name="Pathogen Informatics"/>
        </authorList>
    </citation>
    <scope>NUCLEOTIDE SEQUENCE [LARGE SCALE GENOMIC DNA]</scope>
    <source>
        <strain evidence="2 3">Costa Rica</strain>
    </source>
</reference>
<protein>
    <submittedName>
        <fullName evidence="4">Ovule protein</fullName>
    </submittedName>
</protein>
<feature type="compositionally biased region" description="Pro residues" evidence="1">
    <location>
        <begin position="77"/>
        <end position="92"/>
    </location>
</feature>
<feature type="compositionally biased region" description="Low complexity" evidence="1">
    <location>
        <begin position="60"/>
        <end position="76"/>
    </location>
</feature>
<dbReference type="OMA" id="SFYTAQE"/>
<evidence type="ECO:0000313" key="2">
    <source>
        <dbReference type="EMBL" id="VDM64326.1"/>
    </source>
</evidence>
<evidence type="ECO:0000313" key="4">
    <source>
        <dbReference type="WBParaSite" id="ACOC_0001274001-mRNA-1"/>
    </source>
</evidence>
<dbReference type="EMBL" id="UYYA01005195">
    <property type="protein sequence ID" value="VDM64326.1"/>
    <property type="molecule type" value="Genomic_DNA"/>
</dbReference>
<name>A0A0R3Q172_ANGCS</name>
<dbReference type="OrthoDB" id="5853106at2759"/>
<keyword evidence="3" id="KW-1185">Reference proteome</keyword>
<dbReference type="Proteomes" id="UP000267027">
    <property type="component" value="Unassembled WGS sequence"/>
</dbReference>
<accession>A0A0R3Q172</accession>
<evidence type="ECO:0000256" key="1">
    <source>
        <dbReference type="SAM" id="MobiDB-lite"/>
    </source>
</evidence>
<dbReference type="AlphaFoldDB" id="A0A0R3Q172"/>
<dbReference type="WBParaSite" id="ACOC_0001274001-mRNA-1">
    <property type="protein sequence ID" value="ACOC_0001274001-mRNA-1"/>
    <property type="gene ID" value="ACOC_0001274001"/>
</dbReference>
<feature type="region of interest" description="Disordered" evidence="1">
    <location>
        <begin position="51"/>
        <end position="92"/>
    </location>
</feature>
<organism evidence="4">
    <name type="scientific">Angiostrongylus costaricensis</name>
    <name type="common">Nematode worm</name>
    <dbReference type="NCBI Taxonomy" id="334426"/>
    <lineage>
        <taxon>Eukaryota</taxon>
        <taxon>Metazoa</taxon>
        <taxon>Ecdysozoa</taxon>
        <taxon>Nematoda</taxon>
        <taxon>Chromadorea</taxon>
        <taxon>Rhabditida</taxon>
        <taxon>Rhabditina</taxon>
        <taxon>Rhabditomorpha</taxon>
        <taxon>Strongyloidea</taxon>
        <taxon>Metastrongylidae</taxon>
        <taxon>Angiostrongylus</taxon>
    </lineage>
</organism>
<feature type="region of interest" description="Disordered" evidence="1">
    <location>
        <begin position="18"/>
        <end position="38"/>
    </location>
</feature>
<sequence>MTAYFTAQESLSIGYCEDSDNEADYNINNGDEDDTDDLDTTLCDVGQEDYIMEDVTQNDPKTSTKSPPFASSSAPRSPRPIPIPIPPPQMIS</sequence>